<dbReference type="InterPro" id="IPR004255">
    <property type="entry name" value="O-acyltransferase_WSD1_N"/>
</dbReference>
<keyword evidence="9" id="KW-0012">Acyltransferase</keyword>
<evidence type="ECO:0000256" key="3">
    <source>
        <dbReference type="ARBA" id="ARBA00009587"/>
    </source>
</evidence>
<dbReference type="Gene3D" id="3.30.559.30">
    <property type="entry name" value="Nonribosomal peptide synthetase, condensation domain"/>
    <property type="match status" value="1"/>
</dbReference>
<name>A0ABV9RP43_9PSEU</name>
<dbReference type="InterPro" id="IPR045034">
    <property type="entry name" value="O-acyltransferase_WSD1-like"/>
</dbReference>
<dbReference type="Pfam" id="PF06974">
    <property type="entry name" value="WS_DGAT_C"/>
    <property type="match status" value="1"/>
</dbReference>
<evidence type="ECO:0000256" key="7">
    <source>
        <dbReference type="ARBA" id="ARBA00022798"/>
    </source>
</evidence>
<comment type="caution">
    <text evidence="14">The sequence shown here is derived from an EMBL/GenBank/DDBJ whole genome shotgun (WGS) entry which is preliminary data.</text>
</comment>
<dbReference type="RefSeq" id="WP_274187431.1">
    <property type="nucleotide sequence ID" value="NZ_BAABHN010000045.1"/>
</dbReference>
<evidence type="ECO:0000256" key="6">
    <source>
        <dbReference type="ARBA" id="ARBA00022679"/>
    </source>
</evidence>
<evidence type="ECO:0000313" key="15">
    <source>
        <dbReference type="Proteomes" id="UP001595909"/>
    </source>
</evidence>
<sequence>MPDDAGNVDEVIDRAGSDDLLELAVDRGSVPWQVGALLVLDRPVDPADVRRALDERVRAVPRLRRMLVRTPPLCGRPIWVDDPDFSAGRHVREVTCPGPGGDDPLDDALLDVAVQAVGSRVSLEHPPWEAVVITGVPGGRGALVIVFHHVLADGIGGLAALAQLVDGAPPAPSDRGFPRRRPTPQALAVDAARRRAAALAHLPRGLRQLRDAVRELRSTRAPRAPRVSLNRPTGSRRVLRAVRTDLAAVRDAAHRHGGTVNDVVLATVGGALGALLARRGETASEIVASVPISARQRTSADQVGNAVGVLPVAVPTTGSTAARLADVARRTAGRHRSPRAASAPLLDAGFRLVAATGALPWLLDHQRLVTTFVTNLRGPSSPIAFLGARVVDVVPVTTTTGNVPVVFGAFSYAGVLTITVVADPDACPEIDAVVDDLHAELDAVRSPRDSTSDPEPVGPGRGP</sequence>
<evidence type="ECO:0000259" key="12">
    <source>
        <dbReference type="Pfam" id="PF03007"/>
    </source>
</evidence>
<dbReference type="InterPro" id="IPR023213">
    <property type="entry name" value="CAT-like_dom_sf"/>
</dbReference>
<keyword evidence="6" id="KW-0808">Transferase</keyword>
<evidence type="ECO:0000313" key="14">
    <source>
        <dbReference type="EMBL" id="MFC4835048.1"/>
    </source>
</evidence>
<keyword evidence="7" id="KW-0319">Glycerol metabolism</keyword>
<evidence type="ECO:0000256" key="8">
    <source>
        <dbReference type="ARBA" id="ARBA00023098"/>
    </source>
</evidence>
<protein>
    <recommendedName>
        <fullName evidence="4">diacylglycerol O-acyltransferase</fullName>
        <ecNumber evidence="4">2.3.1.20</ecNumber>
    </recommendedName>
</protein>
<comment type="similarity">
    <text evidence="3">Belongs to the long-chain O-acyltransferase family.</text>
</comment>
<dbReference type="EMBL" id="JBHSIM010000045">
    <property type="protein sequence ID" value="MFC4835048.1"/>
    <property type="molecule type" value="Genomic_DNA"/>
</dbReference>
<keyword evidence="5" id="KW-0444">Lipid biosynthesis</keyword>
<dbReference type="PANTHER" id="PTHR31650">
    <property type="entry name" value="O-ACYLTRANSFERASE (WSD1-LIKE) FAMILY PROTEIN"/>
    <property type="match status" value="1"/>
</dbReference>
<organism evidence="14 15">
    <name type="scientific">Actinomycetospora chibensis</name>
    <dbReference type="NCBI Taxonomy" id="663606"/>
    <lineage>
        <taxon>Bacteria</taxon>
        <taxon>Bacillati</taxon>
        <taxon>Actinomycetota</taxon>
        <taxon>Actinomycetes</taxon>
        <taxon>Pseudonocardiales</taxon>
        <taxon>Pseudonocardiaceae</taxon>
        <taxon>Actinomycetospora</taxon>
    </lineage>
</organism>
<feature type="region of interest" description="Disordered" evidence="11">
    <location>
        <begin position="443"/>
        <end position="463"/>
    </location>
</feature>
<keyword evidence="15" id="KW-1185">Reference proteome</keyword>
<dbReference type="Gene3D" id="3.30.559.10">
    <property type="entry name" value="Chloramphenicol acetyltransferase-like domain"/>
    <property type="match status" value="1"/>
</dbReference>
<evidence type="ECO:0000256" key="2">
    <source>
        <dbReference type="ARBA" id="ARBA00005189"/>
    </source>
</evidence>
<gene>
    <name evidence="14" type="ORF">ACFPEL_21750</name>
</gene>
<feature type="domain" description="O-acyltransferase WSD1-like N-terminal" evidence="12">
    <location>
        <begin position="19"/>
        <end position="264"/>
    </location>
</feature>
<dbReference type="SUPFAM" id="SSF52777">
    <property type="entry name" value="CoA-dependent acyltransferases"/>
    <property type="match status" value="2"/>
</dbReference>
<keyword evidence="8" id="KW-0443">Lipid metabolism</keyword>
<comment type="pathway">
    <text evidence="1">Glycerolipid metabolism; triacylglycerol biosynthesis.</text>
</comment>
<feature type="domain" description="O-acyltransferase WSD1 C-terminal" evidence="13">
    <location>
        <begin position="304"/>
        <end position="443"/>
    </location>
</feature>
<evidence type="ECO:0000256" key="10">
    <source>
        <dbReference type="ARBA" id="ARBA00048109"/>
    </source>
</evidence>
<dbReference type="EC" id="2.3.1.20" evidence="4"/>
<evidence type="ECO:0000256" key="1">
    <source>
        <dbReference type="ARBA" id="ARBA00004771"/>
    </source>
</evidence>
<accession>A0ABV9RP43</accession>
<comment type="catalytic activity">
    <reaction evidence="10">
        <text>an acyl-CoA + a 1,2-diacyl-sn-glycerol = a triacyl-sn-glycerol + CoA</text>
        <dbReference type="Rhea" id="RHEA:10868"/>
        <dbReference type="ChEBI" id="CHEBI:17815"/>
        <dbReference type="ChEBI" id="CHEBI:57287"/>
        <dbReference type="ChEBI" id="CHEBI:58342"/>
        <dbReference type="ChEBI" id="CHEBI:64615"/>
        <dbReference type="EC" id="2.3.1.20"/>
    </reaction>
</comment>
<evidence type="ECO:0000256" key="5">
    <source>
        <dbReference type="ARBA" id="ARBA00022516"/>
    </source>
</evidence>
<proteinExistence type="inferred from homology"/>
<reference evidence="15" key="1">
    <citation type="journal article" date="2019" name="Int. J. Syst. Evol. Microbiol.">
        <title>The Global Catalogue of Microorganisms (GCM) 10K type strain sequencing project: providing services to taxonomists for standard genome sequencing and annotation.</title>
        <authorList>
            <consortium name="The Broad Institute Genomics Platform"/>
            <consortium name="The Broad Institute Genome Sequencing Center for Infectious Disease"/>
            <person name="Wu L."/>
            <person name="Ma J."/>
        </authorList>
    </citation>
    <scope>NUCLEOTIDE SEQUENCE [LARGE SCALE GENOMIC DNA]</scope>
    <source>
        <strain evidence="15">CCUG 50347</strain>
    </source>
</reference>
<dbReference type="Proteomes" id="UP001595909">
    <property type="component" value="Unassembled WGS sequence"/>
</dbReference>
<dbReference type="Pfam" id="PF03007">
    <property type="entry name" value="WS_DGAT_cat"/>
    <property type="match status" value="1"/>
</dbReference>
<dbReference type="PANTHER" id="PTHR31650:SF1">
    <property type="entry name" value="WAX ESTER SYNTHASE_DIACYLGLYCEROL ACYLTRANSFERASE 4-RELATED"/>
    <property type="match status" value="1"/>
</dbReference>
<comment type="pathway">
    <text evidence="2">Lipid metabolism.</text>
</comment>
<evidence type="ECO:0000256" key="11">
    <source>
        <dbReference type="SAM" id="MobiDB-lite"/>
    </source>
</evidence>
<evidence type="ECO:0000259" key="13">
    <source>
        <dbReference type="Pfam" id="PF06974"/>
    </source>
</evidence>
<evidence type="ECO:0000256" key="9">
    <source>
        <dbReference type="ARBA" id="ARBA00023315"/>
    </source>
</evidence>
<dbReference type="InterPro" id="IPR009721">
    <property type="entry name" value="O-acyltransferase_WSD1_C"/>
</dbReference>
<evidence type="ECO:0000256" key="4">
    <source>
        <dbReference type="ARBA" id="ARBA00013244"/>
    </source>
</evidence>